<protein>
    <submittedName>
        <fullName evidence="1">Uncharacterized protein</fullName>
    </submittedName>
</protein>
<dbReference type="Proteomes" id="UP000257109">
    <property type="component" value="Unassembled WGS sequence"/>
</dbReference>
<organism evidence="1 2">
    <name type="scientific">Mucuna pruriens</name>
    <name type="common">Velvet bean</name>
    <name type="synonym">Dolichos pruriens</name>
    <dbReference type="NCBI Taxonomy" id="157652"/>
    <lineage>
        <taxon>Eukaryota</taxon>
        <taxon>Viridiplantae</taxon>
        <taxon>Streptophyta</taxon>
        <taxon>Embryophyta</taxon>
        <taxon>Tracheophyta</taxon>
        <taxon>Spermatophyta</taxon>
        <taxon>Magnoliopsida</taxon>
        <taxon>eudicotyledons</taxon>
        <taxon>Gunneridae</taxon>
        <taxon>Pentapetalae</taxon>
        <taxon>rosids</taxon>
        <taxon>fabids</taxon>
        <taxon>Fabales</taxon>
        <taxon>Fabaceae</taxon>
        <taxon>Papilionoideae</taxon>
        <taxon>50 kb inversion clade</taxon>
        <taxon>NPAAA clade</taxon>
        <taxon>indigoferoid/millettioid clade</taxon>
        <taxon>Phaseoleae</taxon>
        <taxon>Mucuna</taxon>
    </lineage>
</organism>
<dbReference type="OrthoDB" id="1427860at2759"/>
<evidence type="ECO:0000313" key="2">
    <source>
        <dbReference type="Proteomes" id="UP000257109"/>
    </source>
</evidence>
<evidence type="ECO:0000313" key="1">
    <source>
        <dbReference type="EMBL" id="RDY07333.1"/>
    </source>
</evidence>
<dbReference type="AlphaFoldDB" id="A0A371HX60"/>
<keyword evidence="2" id="KW-1185">Reference proteome</keyword>
<comment type="caution">
    <text evidence="1">The sequence shown here is derived from an EMBL/GenBank/DDBJ whole genome shotgun (WGS) entry which is preliminary data.</text>
</comment>
<dbReference type="EMBL" id="QJKJ01001490">
    <property type="protein sequence ID" value="RDY07333.1"/>
    <property type="molecule type" value="Genomic_DNA"/>
</dbReference>
<dbReference type="PANTHER" id="PTHR48475">
    <property type="entry name" value="RIBONUCLEASE H"/>
    <property type="match status" value="1"/>
</dbReference>
<gene>
    <name evidence="1" type="ORF">CR513_08563</name>
</gene>
<accession>A0A371HX60</accession>
<reference evidence="1" key="1">
    <citation type="submission" date="2018-05" db="EMBL/GenBank/DDBJ databases">
        <title>Draft genome of Mucuna pruriens seed.</title>
        <authorList>
            <person name="Nnadi N.E."/>
            <person name="Vos R."/>
            <person name="Hasami M.H."/>
            <person name="Devisetty U.K."/>
            <person name="Aguiy J.C."/>
        </authorList>
    </citation>
    <scope>NUCLEOTIDE SEQUENCE [LARGE SCALE GENOMIC DNA]</scope>
    <source>
        <strain evidence="1">JCA_2017</strain>
    </source>
</reference>
<sequence length="84" mass="9830">MTIHVRQQTKMAHCQQVGEAEIDGKPWYDDIREYLKRGVYPPEATKNDKRTLRRLTTGFFLSGVILYKRNVDLTLLRCIDDCEA</sequence>
<name>A0A371HX60_MUCPR</name>
<proteinExistence type="predicted"/>
<dbReference type="PANTHER" id="PTHR48475:SF1">
    <property type="entry name" value="RNASE H TYPE-1 DOMAIN-CONTAINING PROTEIN"/>
    <property type="match status" value="1"/>
</dbReference>
<feature type="non-terminal residue" evidence="1">
    <location>
        <position position="1"/>
    </location>
</feature>